<organism evidence="6 7">
    <name type="scientific">Oxyplasma meridianum</name>
    <dbReference type="NCBI Taxonomy" id="3073602"/>
    <lineage>
        <taxon>Archaea</taxon>
        <taxon>Methanobacteriati</taxon>
        <taxon>Thermoplasmatota</taxon>
        <taxon>Thermoplasmata</taxon>
        <taxon>Thermoplasmatales</taxon>
        <taxon>Thermoplasmataceae</taxon>
        <taxon>Oxyplasma</taxon>
    </lineage>
</organism>
<comment type="similarity">
    <text evidence="3">Belongs to the peptidase M24B family.</text>
</comment>
<evidence type="ECO:0000256" key="3">
    <source>
        <dbReference type="RuleBase" id="RU000590"/>
    </source>
</evidence>
<dbReference type="InterPro" id="IPR050659">
    <property type="entry name" value="Peptidase_M24B"/>
</dbReference>
<dbReference type="GeneID" id="95967791"/>
<dbReference type="PANTHER" id="PTHR46112:SF9">
    <property type="entry name" value="XAA-PRO AMINOPEPTIDASE"/>
    <property type="match status" value="1"/>
</dbReference>
<evidence type="ECO:0000259" key="5">
    <source>
        <dbReference type="Pfam" id="PF01321"/>
    </source>
</evidence>
<dbReference type="PROSITE" id="PS00491">
    <property type="entry name" value="PROLINE_PEPTIDASE"/>
    <property type="match status" value="1"/>
</dbReference>
<dbReference type="EMBL" id="CP133772">
    <property type="protein sequence ID" value="WYY00482.1"/>
    <property type="molecule type" value="Genomic_DNA"/>
</dbReference>
<dbReference type="InterPro" id="IPR036005">
    <property type="entry name" value="Creatinase/aminopeptidase-like"/>
</dbReference>
<dbReference type="InterPro" id="IPR001131">
    <property type="entry name" value="Peptidase_M24B_aminopep-P_CS"/>
</dbReference>
<dbReference type="Pfam" id="PF01321">
    <property type="entry name" value="Creatinase_N"/>
    <property type="match status" value="1"/>
</dbReference>
<sequence>MYFKESVYRSRVDRVMRSMEQGGVDFMLIPPGPNFFYLTGLETESMERIALLILEKDSVKVICPELMKEQILEETWVRDIISWGDDTDPYMLAGQMLKNSKNTAIEGNLPYFHYKAMRKYINGLESDADQIMNSLRIEKDEGELAAIREAVRRSERSLQNSIGEINEGITEKKFSTILEEEMQENGLDSPAFSSIVSFGKNAALPHHSPDGTKLVKGDSVVIDFGGRYMGYASDTTRTFFFGNPGEEMMNIYEAVKQANQKVEKKIDPQTTYSSMDAMARSVIDTAGYGDRFIHRLGHGLGISVHEEPYLVPKNTHMVMKNSVFTVEPGIYIPGKGGVRIEDTNYFDGSTCVSFNKLKKDLFII</sequence>
<keyword evidence="7" id="KW-1185">Reference proteome</keyword>
<dbReference type="Gene3D" id="3.40.350.10">
    <property type="entry name" value="Creatinase/prolidase N-terminal domain"/>
    <property type="match status" value="1"/>
</dbReference>
<name>A0AAX4NHZ1_9ARCH</name>
<keyword evidence="1 3" id="KW-0479">Metal-binding</keyword>
<gene>
    <name evidence="6" type="ORF">OXIME_001054</name>
</gene>
<dbReference type="Gene3D" id="3.90.230.10">
    <property type="entry name" value="Creatinase/methionine aminopeptidase superfamily"/>
    <property type="match status" value="1"/>
</dbReference>
<dbReference type="PANTHER" id="PTHR46112">
    <property type="entry name" value="AMINOPEPTIDASE"/>
    <property type="match status" value="1"/>
</dbReference>
<proteinExistence type="inferred from homology"/>
<evidence type="ECO:0000313" key="6">
    <source>
        <dbReference type="EMBL" id="WYY00482.1"/>
    </source>
</evidence>
<feature type="domain" description="Creatinase N-terminal" evidence="5">
    <location>
        <begin position="11"/>
        <end position="136"/>
    </location>
</feature>
<dbReference type="Proteomes" id="UP001451606">
    <property type="component" value="Chromosome"/>
</dbReference>
<keyword evidence="2" id="KW-0378">Hydrolase</keyword>
<dbReference type="Pfam" id="PF00557">
    <property type="entry name" value="Peptidase_M24"/>
    <property type="match status" value="1"/>
</dbReference>
<evidence type="ECO:0000256" key="2">
    <source>
        <dbReference type="ARBA" id="ARBA00022801"/>
    </source>
</evidence>
<dbReference type="KEGG" id="omr:OXIME_001054"/>
<feature type="domain" description="Peptidase M24" evidence="4">
    <location>
        <begin position="146"/>
        <end position="343"/>
    </location>
</feature>
<dbReference type="CDD" id="cd01092">
    <property type="entry name" value="APP-like"/>
    <property type="match status" value="1"/>
</dbReference>
<dbReference type="RefSeq" id="WP_393970819.1">
    <property type="nucleotide sequence ID" value="NZ_CP133772.1"/>
</dbReference>
<accession>A0AAX4NHZ1</accession>
<reference evidence="6 7" key="1">
    <citation type="submission" date="2023-09" db="EMBL/GenBank/DDBJ databases">
        <authorList>
            <person name="Golyshina O.V."/>
            <person name="Lunev E.A."/>
            <person name="Bargiela R."/>
            <person name="Gaines M.C."/>
            <person name="Daum B."/>
            <person name="Bale N.J."/>
            <person name="Koenen M."/>
            <person name="Sinninghe Damst J.S."/>
            <person name="Yakimov M."/>
            <person name="Golyshin P.N."/>
        </authorList>
    </citation>
    <scope>NUCLEOTIDE SEQUENCE [LARGE SCALE GENOMIC DNA]</scope>
    <source>
        <strain evidence="6 7">M1</strain>
    </source>
</reference>
<evidence type="ECO:0000313" key="7">
    <source>
        <dbReference type="Proteomes" id="UP001451606"/>
    </source>
</evidence>
<protein>
    <submittedName>
        <fullName evidence="6">Xaa-Pro peptidase family protein</fullName>
    </submittedName>
</protein>
<dbReference type="InterPro" id="IPR000994">
    <property type="entry name" value="Pept_M24"/>
</dbReference>
<dbReference type="GO" id="GO:0016787">
    <property type="term" value="F:hydrolase activity"/>
    <property type="evidence" value="ECO:0007669"/>
    <property type="project" value="UniProtKB-KW"/>
</dbReference>
<evidence type="ECO:0000259" key="4">
    <source>
        <dbReference type="Pfam" id="PF00557"/>
    </source>
</evidence>
<dbReference type="AlphaFoldDB" id="A0AAX4NHZ1"/>
<dbReference type="SUPFAM" id="SSF55920">
    <property type="entry name" value="Creatinase/aminopeptidase"/>
    <property type="match status" value="1"/>
</dbReference>
<evidence type="ECO:0000256" key="1">
    <source>
        <dbReference type="ARBA" id="ARBA00022723"/>
    </source>
</evidence>
<dbReference type="InterPro" id="IPR000587">
    <property type="entry name" value="Creatinase_N"/>
</dbReference>
<dbReference type="GO" id="GO:0046872">
    <property type="term" value="F:metal ion binding"/>
    <property type="evidence" value="ECO:0007669"/>
    <property type="project" value="UniProtKB-KW"/>
</dbReference>
<dbReference type="InterPro" id="IPR029149">
    <property type="entry name" value="Creatin/AminoP/Spt16_N"/>
</dbReference>
<dbReference type="SUPFAM" id="SSF53092">
    <property type="entry name" value="Creatinase/prolidase N-terminal domain"/>
    <property type="match status" value="1"/>
</dbReference>